<keyword evidence="3" id="KW-1185">Reference proteome</keyword>
<gene>
    <name evidence="2" type="ORF">ACCAA_210027</name>
</gene>
<feature type="transmembrane region" description="Helical" evidence="1">
    <location>
        <begin position="282"/>
        <end position="305"/>
    </location>
</feature>
<reference evidence="2 3" key="1">
    <citation type="submission" date="2016-06" db="EMBL/GenBank/DDBJ databases">
        <authorList>
            <person name="Kjaerup R.B."/>
            <person name="Dalgaard T.S."/>
            <person name="Juul-Madsen H.R."/>
        </authorList>
    </citation>
    <scope>NUCLEOTIDE SEQUENCE [LARGE SCALE GENOMIC DNA]</scope>
    <source>
        <strain evidence="2">3</strain>
    </source>
</reference>
<keyword evidence="1" id="KW-0472">Membrane</keyword>
<keyword evidence="1" id="KW-0812">Transmembrane</keyword>
<protein>
    <submittedName>
        <fullName evidence="2">Uncharacterized protein</fullName>
    </submittedName>
</protein>
<accession>A0A1A8XNB5</accession>
<dbReference type="Proteomes" id="UP000199169">
    <property type="component" value="Unassembled WGS sequence"/>
</dbReference>
<feature type="transmembrane region" description="Helical" evidence="1">
    <location>
        <begin position="325"/>
        <end position="354"/>
    </location>
</feature>
<feature type="transmembrane region" description="Helical" evidence="1">
    <location>
        <begin position="257"/>
        <end position="275"/>
    </location>
</feature>
<dbReference type="EMBL" id="FLQX01000096">
    <property type="protein sequence ID" value="SBT05443.1"/>
    <property type="molecule type" value="Genomic_DNA"/>
</dbReference>
<dbReference type="AlphaFoldDB" id="A0A1A8XNB5"/>
<feature type="transmembrane region" description="Helical" evidence="1">
    <location>
        <begin position="232"/>
        <end position="251"/>
    </location>
</feature>
<organism evidence="2 3">
    <name type="scientific">Candidatus Accumulibacter aalborgensis</name>
    <dbReference type="NCBI Taxonomy" id="1860102"/>
    <lineage>
        <taxon>Bacteria</taxon>
        <taxon>Pseudomonadati</taxon>
        <taxon>Pseudomonadota</taxon>
        <taxon>Betaproteobacteria</taxon>
        <taxon>Candidatus Accumulibacter</taxon>
    </lineage>
</organism>
<evidence type="ECO:0000313" key="2">
    <source>
        <dbReference type="EMBL" id="SBT05443.1"/>
    </source>
</evidence>
<dbReference type="STRING" id="1860102.ACCAA_210027"/>
<feature type="transmembrane region" description="Helical" evidence="1">
    <location>
        <begin position="40"/>
        <end position="69"/>
    </location>
</feature>
<name>A0A1A8XNB5_9PROT</name>
<feature type="transmembrane region" description="Helical" evidence="1">
    <location>
        <begin position="90"/>
        <end position="114"/>
    </location>
</feature>
<evidence type="ECO:0000313" key="3">
    <source>
        <dbReference type="Proteomes" id="UP000199169"/>
    </source>
</evidence>
<keyword evidence="1" id="KW-1133">Transmembrane helix</keyword>
<sequence>MPAQRCTHRLSHRTTCRPAARPQTIIGHMNTHQRASTPEYAAWIMALMAMVLILEVHLLPALIAGLLVYELVHLLTPCFGRLSNTRAKGLAVGLVVALVVGAVTAAVLGLIAFMTSEGGSFAALLAKMAEIIETSRSTLPAWLVDFLPRDGEAMREGASHWLREHSAELQLIGKETGRMLAHVLIGMLIGGIVSLRAAGHAENVGPLARALAERVFRLGEAFRRVVFAQVRIAALNTLFSALYLAVVLPLFGVHLPLTKTMIVVTFIASLLPVVGNLVSNTVIFVVSLAHSPAVAASSLAFLVVIHKLEYFLNAHIVGAQIRAKAWELLIAMLIMESTFGLAGLVAAPICYAWLKDELTSRRMI</sequence>
<proteinExistence type="predicted"/>
<evidence type="ECO:0000256" key="1">
    <source>
        <dbReference type="SAM" id="Phobius"/>
    </source>
</evidence>